<organism evidence="1 2">
    <name type="scientific">Trichinella nelsoni</name>
    <dbReference type="NCBI Taxonomy" id="6336"/>
    <lineage>
        <taxon>Eukaryota</taxon>
        <taxon>Metazoa</taxon>
        <taxon>Ecdysozoa</taxon>
        <taxon>Nematoda</taxon>
        <taxon>Enoplea</taxon>
        <taxon>Dorylaimia</taxon>
        <taxon>Trichinellida</taxon>
        <taxon>Trichinellidae</taxon>
        <taxon>Trichinella</taxon>
    </lineage>
</organism>
<dbReference type="Proteomes" id="UP000054630">
    <property type="component" value="Unassembled WGS sequence"/>
</dbReference>
<proteinExistence type="predicted"/>
<name>A0A0V0RIA0_9BILA</name>
<dbReference type="EMBL" id="JYDL01000167">
    <property type="protein sequence ID" value="KRX14225.1"/>
    <property type="molecule type" value="Genomic_DNA"/>
</dbReference>
<evidence type="ECO:0000313" key="2">
    <source>
        <dbReference type="Proteomes" id="UP000054630"/>
    </source>
</evidence>
<keyword evidence="2" id="KW-1185">Reference proteome</keyword>
<reference evidence="1 2" key="1">
    <citation type="submission" date="2015-01" db="EMBL/GenBank/DDBJ databases">
        <title>Evolution of Trichinella species and genotypes.</title>
        <authorList>
            <person name="Korhonen P.K."/>
            <person name="Edoardo P."/>
            <person name="Giuseppe L.R."/>
            <person name="Gasser R.B."/>
        </authorList>
    </citation>
    <scope>NUCLEOTIDE SEQUENCE [LARGE SCALE GENOMIC DNA]</scope>
    <source>
        <strain evidence="1">ISS37</strain>
    </source>
</reference>
<evidence type="ECO:0000313" key="1">
    <source>
        <dbReference type="EMBL" id="KRX14225.1"/>
    </source>
</evidence>
<accession>A0A0V0RIA0</accession>
<comment type="caution">
    <text evidence="1">The sequence shown here is derived from an EMBL/GenBank/DDBJ whole genome shotgun (WGS) entry which is preliminary data.</text>
</comment>
<dbReference type="OrthoDB" id="10404256at2759"/>
<sequence length="107" mass="11667">MGWCPKIAGKARTIPAHRRPDRSLGIWRHRVGVQETPCSDLRMTQRANKVPGEAAIRTRTPNDHREIKEAELMTALSEADGAPAVSELLIGGSSEPPAEDADLGLYI</sequence>
<protein>
    <submittedName>
        <fullName evidence="1">Uncharacterized protein</fullName>
    </submittedName>
</protein>
<gene>
    <name evidence="1" type="ORF">T07_15225</name>
</gene>
<dbReference type="AlphaFoldDB" id="A0A0V0RIA0"/>